<feature type="region of interest" description="Disordered" evidence="1">
    <location>
        <begin position="1"/>
        <end position="100"/>
    </location>
</feature>
<dbReference type="EMBL" id="BNCP01000010">
    <property type="protein sequence ID" value="GIL77428.1"/>
    <property type="molecule type" value="Genomic_DNA"/>
</dbReference>
<feature type="non-terminal residue" evidence="2">
    <location>
        <position position="1"/>
    </location>
</feature>
<evidence type="ECO:0000313" key="3">
    <source>
        <dbReference type="Proteomes" id="UP000747110"/>
    </source>
</evidence>
<name>A0A8J4C9I7_9CHLO</name>
<organism evidence="2 3">
    <name type="scientific">Volvox reticuliferus</name>
    <dbReference type="NCBI Taxonomy" id="1737510"/>
    <lineage>
        <taxon>Eukaryota</taxon>
        <taxon>Viridiplantae</taxon>
        <taxon>Chlorophyta</taxon>
        <taxon>core chlorophytes</taxon>
        <taxon>Chlorophyceae</taxon>
        <taxon>CS clade</taxon>
        <taxon>Chlamydomonadales</taxon>
        <taxon>Volvocaceae</taxon>
        <taxon>Volvox</taxon>
    </lineage>
</organism>
<evidence type="ECO:0000256" key="1">
    <source>
        <dbReference type="SAM" id="MobiDB-lite"/>
    </source>
</evidence>
<proteinExistence type="predicted"/>
<dbReference type="Proteomes" id="UP000747110">
    <property type="component" value="Unassembled WGS sequence"/>
</dbReference>
<keyword evidence="3" id="KW-1185">Reference proteome</keyword>
<feature type="compositionally biased region" description="Low complexity" evidence="1">
    <location>
        <begin position="28"/>
        <end position="63"/>
    </location>
</feature>
<evidence type="ECO:0000313" key="2">
    <source>
        <dbReference type="EMBL" id="GIL77428.1"/>
    </source>
</evidence>
<reference evidence="2" key="1">
    <citation type="journal article" date="2021" name="Proc. Natl. Acad. Sci. U.S.A.">
        <title>Three genomes in the algal genus Volvox reveal the fate of a haploid sex-determining region after a transition to homothallism.</title>
        <authorList>
            <person name="Yamamoto K."/>
            <person name="Hamaji T."/>
            <person name="Kawai-Toyooka H."/>
            <person name="Matsuzaki R."/>
            <person name="Takahashi F."/>
            <person name="Nishimura Y."/>
            <person name="Kawachi M."/>
            <person name="Noguchi H."/>
            <person name="Minakuchi Y."/>
            <person name="Umen J.G."/>
            <person name="Toyoda A."/>
            <person name="Nozaki H."/>
        </authorList>
    </citation>
    <scope>NUCLEOTIDE SEQUENCE</scope>
    <source>
        <strain evidence="2">NIES-3786</strain>
    </source>
</reference>
<gene>
    <name evidence="2" type="ORF">Vretifemale_6879</name>
</gene>
<sequence>PNRPAAMRLATVGPSVPICAQQLHSSGSRSPHPVRSAASAASPPSPLEAPSQSAPLPQPASVPDQPLCRRQWKPRGWAAQPTTVPDDPPVPPRLAAADRA</sequence>
<accession>A0A8J4C9I7</accession>
<protein>
    <submittedName>
        <fullName evidence="2">Uncharacterized protein</fullName>
    </submittedName>
</protein>
<dbReference type="AlphaFoldDB" id="A0A8J4C9I7"/>
<comment type="caution">
    <text evidence="2">The sequence shown here is derived from an EMBL/GenBank/DDBJ whole genome shotgun (WGS) entry which is preliminary data.</text>
</comment>